<gene>
    <name evidence="1" type="ORF">CWR45_06335</name>
</gene>
<reference evidence="2" key="1">
    <citation type="submission" date="2017-11" db="EMBL/GenBank/DDBJ databases">
        <authorList>
            <person name="Zhu W."/>
        </authorList>
    </citation>
    <scope>NUCLEOTIDE SEQUENCE [LARGE SCALE GENOMIC DNA]</scope>
    <source>
        <strain evidence="2">CAU 1051</strain>
    </source>
</reference>
<proteinExistence type="predicted"/>
<evidence type="ECO:0000313" key="1">
    <source>
        <dbReference type="EMBL" id="RDW19693.1"/>
    </source>
</evidence>
<evidence type="ECO:0000313" key="2">
    <source>
        <dbReference type="Proteomes" id="UP000256520"/>
    </source>
</evidence>
<dbReference type="Proteomes" id="UP000256520">
    <property type="component" value="Unassembled WGS sequence"/>
</dbReference>
<name>A0A3D8PU93_9BACI</name>
<dbReference type="RefSeq" id="WP_115749042.1">
    <property type="nucleotide sequence ID" value="NZ_PIOD01000006.1"/>
</dbReference>
<accession>A0A3D8PU93</accession>
<dbReference type="OrthoDB" id="2721944at2"/>
<protein>
    <submittedName>
        <fullName evidence="1">YrzI family protein</fullName>
    </submittedName>
</protein>
<dbReference type="Pfam" id="PF09501">
    <property type="entry name" value="Bac_small_YrzI"/>
    <property type="match status" value="1"/>
</dbReference>
<organism evidence="1 2">
    <name type="scientific">Oceanobacillus chungangensis</name>
    <dbReference type="NCBI Taxonomy" id="1229152"/>
    <lineage>
        <taxon>Bacteria</taxon>
        <taxon>Bacillati</taxon>
        <taxon>Bacillota</taxon>
        <taxon>Bacilli</taxon>
        <taxon>Bacillales</taxon>
        <taxon>Bacillaceae</taxon>
        <taxon>Oceanobacillus</taxon>
    </lineage>
</organism>
<sequence length="46" mass="5554">MTINIIFFTITITKRVVSPEEAIHNENVEKIYEEHRDRAANYMRPY</sequence>
<dbReference type="NCBIfam" id="TIGR02413">
    <property type="entry name" value="Bac_small_yrzI"/>
    <property type="match status" value="1"/>
</dbReference>
<comment type="caution">
    <text evidence="1">The sequence shown here is derived from an EMBL/GenBank/DDBJ whole genome shotgun (WGS) entry which is preliminary data.</text>
</comment>
<dbReference type="AlphaFoldDB" id="A0A3D8PU93"/>
<keyword evidence="2" id="KW-1185">Reference proteome</keyword>
<dbReference type="InterPro" id="IPR012655">
    <property type="entry name" value="YrzI"/>
</dbReference>
<dbReference type="EMBL" id="PIOD01000006">
    <property type="protein sequence ID" value="RDW19693.1"/>
    <property type="molecule type" value="Genomic_DNA"/>
</dbReference>